<keyword evidence="3" id="KW-1185">Reference proteome</keyword>
<keyword evidence="1" id="KW-0472">Membrane</keyword>
<feature type="transmembrane region" description="Helical" evidence="1">
    <location>
        <begin position="113"/>
        <end position="134"/>
    </location>
</feature>
<feature type="transmembrane region" description="Helical" evidence="1">
    <location>
        <begin position="7"/>
        <end position="27"/>
    </location>
</feature>
<organism evidence="2 3">
    <name type="scientific">Shewanella nanhaiensis</name>
    <dbReference type="NCBI Taxonomy" id="2864872"/>
    <lineage>
        <taxon>Bacteria</taxon>
        <taxon>Pseudomonadati</taxon>
        <taxon>Pseudomonadota</taxon>
        <taxon>Gammaproteobacteria</taxon>
        <taxon>Alteromonadales</taxon>
        <taxon>Shewanellaceae</taxon>
        <taxon>Shewanella</taxon>
    </lineage>
</organism>
<dbReference type="EMBL" id="JAHZST010000020">
    <property type="protein sequence ID" value="MBW8186092.1"/>
    <property type="molecule type" value="Genomic_DNA"/>
</dbReference>
<dbReference type="Proteomes" id="UP001195963">
    <property type="component" value="Unassembled WGS sequence"/>
</dbReference>
<dbReference type="InterPro" id="IPR007339">
    <property type="entry name" value="RclC-like"/>
</dbReference>
<name>A0ABS7E8T7_9GAMM</name>
<accession>A0ABS7E8T7</accession>
<dbReference type="PANTHER" id="PTHR40106">
    <property type="entry name" value="INNER MEMBRANE PROTEIN RCLC"/>
    <property type="match status" value="1"/>
</dbReference>
<proteinExistence type="predicted"/>
<gene>
    <name evidence="2" type="ORF">K0625_20940</name>
</gene>
<evidence type="ECO:0000313" key="2">
    <source>
        <dbReference type="EMBL" id="MBW8186092.1"/>
    </source>
</evidence>
<dbReference type="RefSeq" id="WP_220111422.1">
    <property type="nucleotide sequence ID" value="NZ_JAHZST010000020.1"/>
</dbReference>
<dbReference type="InterPro" id="IPR016865">
    <property type="entry name" value="RclC"/>
</dbReference>
<evidence type="ECO:0000313" key="3">
    <source>
        <dbReference type="Proteomes" id="UP001195963"/>
    </source>
</evidence>
<dbReference type="PIRSF" id="PIRSF028065">
    <property type="entry name" value="UCP028065"/>
    <property type="match status" value="1"/>
</dbReference>
<dbReference type="Pfam" id="PF04224">
    <property type="entry name" value="DUF417"/>
    <property type="match status" value="1"/>
</dbReference>
<protein>
    <submittedName>
        <fullName evidence="2">YkgB family protein</fullName>
    </submittedName>
</protein>
<sequence length="148" mass="16113">MKTTNFGYLFGVLGVSLVLLWLGVYKFTATEAKLIEPLIVNHPLLSWVYQLFSVQTVSNLIGSVEILVGIGLLLGFKNAKVGLVSGLSAMGIFVVTLSFMLTTPDTWKVSDGVLITNFFLLKDWVFLAIAIMVVETNRGALKGALSEQ</sequence>
<keyword evidence="1" id="KW-1133">Transmembrane helix</keyword>
<feature type="transmembrane region" description="Helical" evidence="1">
    <location>
        <begin position="47"/>
        <end position="74"/>
    </location>
</feature>
<reference evidence="2 3" key="1">
    <citation type="submission" date="2021-07" db="EMBL/GenBank/DDBJ databases">
        <title>Shewanella sp. nov, isolated from SCS.</title>
        <authorList>
            <person name="Cao W.R."/>
        </authorList>
    </citation>
    <scope>NUCLEOTIDE SEQUENCE [LARGE SCALE GENOMIC DNA]</scope>
    <source>
        <strain evidence="2 3">NR704-98</strain>
    </source>
</reference>
<keyword evidence="1" id="KW-0812">Transmembrane</keyword>
<feature type="transmembrane region" description="Helical" evidence="1">
    <location>
        <begin position="81"/>
        <end position="101"/>
    </location>
</feature>
<comment type="caution">
    <text evidence="2">The sequence shown here is derived from an EMBL/GenBank/DDBJ whole genome shotgun (WGS) entry which is preliminary data.</text>
</comment>
<dbReference type="PANTHER" id="PTHR40106:SF1">
    <property type="entry name" value="INNER MEMBRANE PROTEIN RCLC"/>
    <property type="match status" value="1"/>
</dbReference>
<evidence type="ECO:0000256" key="1">
    <source>
        <dbReference type="SAM" id="Phobius"/>
    </source>
</evidence>